<evidence type="ECO:0008006" key="3">
    <source>
        <dbReference type="Google" id="ProtNLM"/>
    </source>
</evidence>
<evidence type="ECO:0000313" key="2">
    <source>
        <dbReference type="Proteomes" id="UP000185598"/>
    </source>
</evidence>
<dbReference type="AlphaFoldDB" id="A0A1Q9A2S9"/>
<reference evidence="1 2" key="1">
    <citation type="submission" date="2016-09" db="EMBL/GenBank/DDBJ databases">
        <title>Rhizobium oryziradicis sp. nov., isolated from the root of rice.</title>
        <authorList>
            <person name="Zhao J."/>
            <person name="Zhang X."/>
        </authorList>
    </citation>
    <scope>NUCLEOTIDE SEQUENCE [LARGE SCALE GENOMIC DNA]</scope>
    <source>
        <strain evidence="1 2">14971</strain>
    </source>
</reference>
<name>A0A1Q9A2S9_9HYPH</name>
<gene>
    <name evidence="1" type="ORF">BJF91_17050</name>
</gene>
<dbReference type="OrthoDB" id="8421526at2"/>
<comment type="caution">
    <text evidence="1">The sequence shown here is derived from an EMBL/GenBank/DDBJ whole genome shotgun (WGS) entry which is preliminary data.</text>
</comment>
<keyword evidence="2" id="KW-1185">Reference proteome</keyword>
<organism evidence="1 2">
    <name type="scientific">Allorhizobium taibaishanense</name>
    <dbReference type="NCBI Taxonomy" id="887144"/>
    <lineage>
        <taxon>Bacteria</taxon>
        <taxon>Pseudomonadati</taxon>
        <taxon>Pseudomonadota</taxon>
        <taxon>Alphaproteobacteria</taxon>
        <taxon>Hyphomicrobiales</taxon>
        <taxon>Rhizobiaceae</taxon>
        <taxon>Rhizobium/Agrobacterium group</taxon>
        <taxon>Allorhizobium</taxon>
    </lineage>
</organism>
<proteinExistence type="predicted"/>
<protein>
    <recommendedName>
        <fullName evidence="3">Phage tail protein</fullName>
    </recommendedName>
</protein>
<dbReference type="STRING" id="887144.BJF91_17050"/>
<dbReference type="Proteomes" id="UP000185598">
    <property type="component" value="Unassembled WGS sequence"/>
</dbReference>
<accession>A0A1Q9A2S9</accession>
<sequence length="82" mass="8715">MGAGVLSETETITVARDGLTLSGVLARHYREVISGACEQVWSLNQDLARKGAEIPRGTVLIVPVKDALTTDTTNSKVTGLFD</sequence>
<dbReference type="EMBL" id="MKIN01000022">
    <property type="protein sequence ID" value="OLP48842.1"/>
    <property type="molecule type" value="Genomic_DNA"/>
</dbReference>
<evidence type="ECO:0000313" key="1">
    <source>
        <dbReference type="EMBL" id="OLP48842.1"/>
    </source>
</evidence>